<dbReference type="AlphaFoldDB" id="A0A1H8YHE1"/>
<evidence type="ECO:0000259" key="6">
    <source>
        <dbReference type="Pfam" id="PF04138"/>
    </source>
</evidence>
<evidence type="ECO:0000256" key="2">
    <source>
        <dbReference type="ARBA" id="ARBA00022692"/>
    </source>
</evidence>
<evidence type="ECO:0000256" key="1">
    <source>
        <dbReference type="ARBA" id="ARBA00004141"/>
    </source>
</evidence>
<dbReference type="GO" id="GO:0000271">
    <property type="term" value="P:polysaccharide biosynthetic process"/>
    <property type="evidence" value="ECO:0007669"/>
    <property type="project" value="InterPro"/>
</dbReference>
<dbReference type="Proteomes" id="UP000198582">
    <property type="component" value="Unassembled WGS sequence"/>
</dbReference>
<comment type="subcellular location">
    <subcellularLocation>
        <location evidence="1">Membrane</location>
        <topology evidence="1">Multi-pass membrane protein</topology>
    </subcellularLocation>
</comment>
<sequence>MTTTRWTPGHHVVDGAPHRHHELGGHAAWYLLAGGITTGLQAVLFLALRPEFGSQWANLTAIALTTVGNTEFHRRVTFAGRQSNAGKRHLQDLLTFAFYAGYGSIVLAVVDSLVNEPTAWEETGTLLAASFVGGIARFALLRWWVFARREPAAAQHD</sequence>
<reference evidence="7 8" key="1">
    <citation type="submission" date="2016-10" db="EMBL/GenBank/DDBJ databases">
        <authorList>
            <person name="de Groot N.N."/>
        </authorList>
    </citation>
    <scope>NUCLEOTIDE SEQUENCE [LARGE SCALE GENOMIC DNA]</scope>
    <source>
        <strain evidence="7 8">DSM 44993</strain>
    </source>
</reference>
<feature type="transmembrane region" description="Helical" evidence="5">
    <location>
        <begin position="93"/>
        <end position="114"/>
    </location>
</feature>
<dbReference type="InterPro" id="IPR007267">
    <property type="entry name" value="GtrA_DPMS_TM"/>
</dbReference>
<evidence type="ECO:0000256" key="5">
    <source>
        <dbReference type="SAM" id="Phobius"/>
    </source>
</evidence>
<evidence type="ECO:0000313" key="7">
    <source>
        <dbReference type="EMBL" id="SEP51547.1"/>
    </source>
</evidence>
<evidence type="ECO:0000256" key="3">
    <source>
        <dbReference type="ARBA" id="ARBA00022989"/>
    </source>
</evidence>
<feature type="transmembrane region" description="Helical" evidence="5">
    <location>
        <begin position="27"/>
        <end position="48"/>
    </location>
</feature>
<dbReference type="OrthoDB" id="3296646at2"/>
<keyword evidence="8" id="KW-1185">Reference proteome</keyword>
<feature type="domain" description="GtrA/DPMS transmembrane" evidence="6">
    <location>
        <begin position="30"/>
        <end position="146"/>
    </location>
</feature>
<keyword evidence="4 5" id="KW-0472">Membrane</keyword>
<proteinExistence type="predicted"/>
<dbReference type="GO" id="GO:0016020">
    <property type="term" value="C:membrane"/>
    <property type="evidence" value="ECO:0007669"/>
    <property type="project" value="UniProtKB-SubCell"/>
</dbReference>
<dbReference type="Pfam" id="PF04138">
    <property type="entry name" value="GtrA_DPMS_TM"/>
    <property type="match status" value="1"/>
</dbReference>
<protein>
    <submittedName>
        <fullName evidence="7">Putative flippase GtrA (Transmembrane translocase of bactoprenol-linked glucose)</fullName>
    </submittedName>
</protein>
<accession>A0A1H8YHE1</accession>
<gene>
    <name evidence="7" type="ORF">SAMN04489732_116108</name>
</gene>
<dbReference type="RefSeq" id="WP_091623429.1">
    <property type="nucleotide sequence ID" value="NZ_FOEF01000016.1"/>
</dbReference>
<feature type="transmembrane region" description="Helical" evidence="5">
    <location>
        <begin position="126"/>
        <end position="145"/>
    </location>
</feature>
<evidence type="ECO:0000256" key="4">
    <source>
        <dbReference type="ARBA" id="ARBA00023136"/>
    </source>
</evidence>
<keyword evidence="2 5" id="KW-0812">Transmembrane</keyword>
<dbReference type="STRING" id="394193.SAMN04489732_116108"/>
<evidence type="ECO:0000313" key="8">
    <source>
        <dbReference type="Proteomes" id="UP000198582"/>
    </source>
</evidence>
<organism evidence="7 8">
    <name type="scientific">Amycolatopsis saalfeldensis</name>
    <dbReference type="NCBI Taxonomy" id="394193"/>
    <lineage>
        <taxon>Bacteria</taxon>
        <taxon>Bacillati</taxon>
        <taxon>Actinomycetota</taxon>
        <taxon>Actinomycetes</taxon>
        <taxon>Pseudonocardiales</taxon>
        <taxon>Pseudonocardiaceae</taxon>
        <taxon>Amycolatopsis</taxon>
    </lineage>
</organism>
<dbReference type="EMBL" id="FOEF01000016">
    <property type="protein sequence ID" value="SEP51547.1"/>
    <property type="molecule type" value="Genomic_DNA"/>
</dbReference>
<name>A0A1H8YHE1_9PSEU</name>
<keyword evidence="3 5" id="KW-1133">Transmembrane helix</keyword>